<dbReference type="InterPro" id="IPR011006">
    <property type="entry name" value="CheY-like_superfamily"/>
</dbReference>
<dbReference type="PROSITE" id="PS50110">
    <property type="entry name" value="RESPONSE_REGULATORY"/>
    <property type="match status" value="1"/>
</dbReference>
<dbReference type="CDD" id="cd00009">
    <property type="entry name" value="AAA"/>
    <property type="match status" value="1"/>
</dbReference>
<feature type="domain" description="Response regulatory" evidence="7">
    <location>
        <begin position="29"/>
        <end position="143"/>
    </location>
</feature>
<dbReference type="AlphaFoldDB" id="A0A1T5D245"/>
<evidence type="ECO:0000313" key="8">
    <source>
        <dbReference type="EMBL" id="SKB65663.1"/>
    </source>
</evidence>
<evidence type="ECO:0000259" key="7">
    <source>
        <dbReference type="PROSITE" id="PS50110"/>
    </source>
</evidence>
<dbReference type="SMART" id="SM00382">
    <property type="entry name" value="AAA"/>
    <property type="match status" value="1"/>
</dbReference>
<evidence type="ECO:0000256" key="5">
    <source>
        <dbReference type="PROSITE-ProRule" id="PRU00169"/>
    </source>
</evidence>
<dbReference type="SUPFAM" id="SSF52172">
    <property type="entry name" value="CheY-like"/>
    <property type="match status" value="1"/>
</dbReference>
<keyword evidence="9" id="KW-1185">Reference proteome</keyword>
<organism evidence="8 9">
    <name type="scientific">Sphingobacterium nematocida</name>
    <dbReference type="NCBI Taxonomy" id="1513896"/>
    <lineage>
        <taxon>Bacteria</taxon>
        <taxon>Pseudomonadati</taxon>
        <taxon>Bacteroidota</taxon>
        <taxon>Sphingobacteriia</taxon>
        <taxon>Sphingobacteriales</taxon>
        <taxon>Sphingobacteriaceae</taxon>
        <taxon>Sphingobacterium</taxon>
    </lineage>
</organism>
<evidence type="ECO:0000256" key="1">
    <source>
        <dbReference type="ARBA" id="ARBA00022741"/>
    </source>
</evidence>
<evidence type="ECO:0000256" key="2">
    <source>
        <dbReference type="ARBA" id="ARBA00022840"/>
    </source>
</evidence>
<dbReference type="InterPro" id="IPR001789">
    <property type="entry name" value="Sig_transdc_resp-reg_receiver"/>
</dbReference>
<proteinExistence type="predicted"/>
<name>A0A1T5D245_9SPHI</name>
<dbReference type="SMART" id="SM00448">
    <property type="entry name" value="REC"/>
    <property type="match status" value="1"/>
</dbReference>
<protein>
    <submittedName>
        <fullName evidence="8">DNA-binding transcriptional response regulator, NtrC family, contains REC, AAA-type ATPase, and a Fis-type DNA-binding domains</fullName>
    </submittedName>
</protein>
<dbReference type="STRING" id="1513896.SAMN05660841_01732"/>
<dbReference type="GO" id="GO:0043565">
    <property type="term" value="F:sequence-specific DNA binding"/>
    <property type="evidence" value="ECO:0007669"/>
    <property type="project" value="InterPro"/>
</dbReference>
<dbReference type="GO" id="GO:0005524">
    <property type="term" value="F:ATP binding"/>
    <property type="evidence" value="ECO:0007669"/>
    <property type="project" value="UniProtKB-KW"/>
</dbReference>
<dbReference type="InterPro" id="IPR009057">
    <property type="entry name" value="Homeodomain-like_sf"/>
</dbReference>
<dbReference type="GO" id="GO:0000160">
    <property type="term" value="P:phosphorelay signal transduction system"/>
    <property type="evidence" value="ECO:0007669"/>
    <property type="project" value="InterPro"/>
</dbReference>
<keyword evidence="8" id="KW-0238">DNA-binding</keyword>
<keyword evidence="3" id="KW-0805">Transcription regulation</keyword>
<feature type="modified residue" description="4-aspartylphosphate" evidence="5">
    <location>
        <position position="78"/>
    </location>
</feature>
<dbReference type="Pfam" id="PF25601">
    <property type="entry name" value="AAA_lid_14"/>
    <property type="match status" value="1"/>
</dbReference>
<keyword evidence="4" id="KW-0804">Transcription</keyword>
<dbReference type="InterPro" id="IPR058031">
    <property type="entry name" value="AAA_lid_NorR"/>
</dbReference>
<dbReference type="Proteomes" id="UP000190150">
    <property type="component" value="Unassembled WGS sequence"/>
</dbReference>
<dbReference type="PANTHER" id="PTHR32071:SF121">
    <property type="entry name" value="SIGMA L-DEPENDENT TRANSCRIPTIONAL REGULATOR YQIR-RELATED"/>
    <property type="match status" value="1"/>
</dbReference>
<evidence type="ECO:0000256" key="3">
    <source>
        <dbReference type="ARBA" id="ARBA00023015"/>
    </source>
</evidence>
<dbReference type="Gene3D" id="3.40.50.2300">
    <property type="match status" value="1"/>
</dbReference>
<feature type="domain" description="Sigma-54 factor interaction" evidence="6">
    <location>
        <begin position="168"/>
        <end position="397"/>
    </location>
</feature>
<reference evidence="9" key="1">
    <citation type="submission" date="2017-02" db="EMBL/GenBank/DDBJ databases">
        <authorList>
            <person name="Varghese N."/>
            <person name="Submissions S."/>
        </authorList>
    </citation>
    <scope>NUCLEOTIDE SEQUENCE [LARGE SCALE GENOMIC DNA]</scope>
    <source>
        <strain evidence="9">DSM 24091</strain>
    </source>
</reference>
<dbReference type="Gene3D" id="3.40.50.300">
    <property type="entry name" value="P-loop containing nucleotide triphosphate hydrolases"/>
    <property type="match status" value="1"/>
</dbReference>
<dbReference type="PANTHER" id="PTHR32071">
    <property type="entry name" value="TRANSCRIPTIONAL REGULATORY PROTEIN"/>
    <property type="match status" value="1"/>
</dbReference>
<dbReference type="GO" id="GO:0006355">
    <property type="term" value="P:regulation of DNA-templated transcription"/>
    <property type="evidence" value="ECO:0007669"/>
    <property type="project" value="InterPro"/>
</dbReference>
<sequence>MTSKSLIENVVGIDRILIASYSNKHEVNKVLIIDDEDKLRQLMAKIIGLEGFEVFQAADIKSGLKRLESTDIDVVICDVKLPDGSGVDTVKFIKEKYPYVEVILLTAYGNIPDGVQAIKNGAFDYITKGDDNNKIIPLLYKANDKASLAKKVNQLENRLVKKYSFDKIVGKSKVLQQTIDLAKRVAATDTTVLLTGETGTGKEVFAQSIHQESTRSKSSFVAINCSAFSRELLENELFGHRAGAFTGANKDQKGLFEEAHRGTIFLDEIGEMALELQAKILRVLETGEFLKVGDSKPTKVDVRIIAATNRNLEEEIAKDTFRSDLFYRLSVFVIHLPALRDRKEDLKGLALYYIQEFSLKAGKKPLSLSPEYLEVLEKNEWKGNIRELKNVIERSVILADNDSVDVGTLPLEMQYDGLKTNSSSSMALAEIERIHIYKVLQHTGGNKAEAARLLQIGIATLYRKIDEYKL</sequence>
<keyword evidence="1" id="KW-0547">Nucleotide-binding</keyword>
<dbReference type="PROSITE" id="PS00675">
    <property type="entry name" value="SIGMA54_INTERACT_1"/>
    <property type="match status" value="1"/>
</dbReference>
<keyword evidence="5" id="KW-0597">Phosphoprotein</keyword>
<dbReference type="Pfam" id="PF00072">
    <property type="entry name" value="Response_reg"/>
    <property type="match status" value="1"/>
</dbReference>
<gene>
    <name evidence="8" type="ORF">SAMN05660841_01732</name>
</gene>
<dbReference type="SUPFAM" id="SSF52540">
    <property type="entry name" value="P-loop containing nucleoside triphosphate hydrolases"/>
    <property type="match status" value="1"/>
</dbReference>
<dbReference type="SUPFAM" id="SSF46689">
    <property type="entry name" value="Homeodomain-like"/>
    <property type="match status" value="1"/>
</dbReference>
<dbReference type="InterPro" id="IPR002078">
    <property type="entry name" value="Sigma_54_int"/>
</dbReference>
<dbReference type="PROSITE" id="PS50045">
    <property type="entry name" value="SIGMA54_INTERACT_4"/>
    <property type="match status" value="1"/>
</dbReference>
<dbReference type="InterPro" id="IPR003593">
    <property type="entry name" value="AAA+_ATPase"/>
</dbReference>
<dbReference type="PRINTS" id="PR01590">
    <property type="entry name" value="HTHFIS"/>
</dbReference>
<evidence type="ECO:0000259" key="6">
    <source>
        <dbReference type="PROSITE" id="PS50045"/>
    </source>
</evidence>
<evidence type="ECO:0000313" key="9">
    <source>
        <dbReference type="Proteomes" id="UP000190150"/>
    </source>
</evidence>
<accession>A0A1T5D245</accession>
<evidence type="ECO:0000256" key="4">
    <source>
        <dbReference type="ARBA" id="ARBA00023163"/>
    </source>
</evidence>
<dbReference type="Pfam" id="PF02954">
    <property type="entry name" value="HTH_8"/>
    <property type="match status" value="1"/>
</dbReference>
<dbReference type="InterPro" id="IPR027417">
    <property type="entry name" value="P-loop_NTPase"/>
</dbReference>
<dbReference type="Pfam" id="PF00158">
    <property type="entry name" value="Sigma54_activat"/>
    <property type="match status" value="1"/>
</dbReference>
<dbReference type="InterPro" id="IPR025662">
    <property type="entry name" value="Sigma_54_int_dom_ATP-bd_1"/>
</dbReference>
<keyword evidence="2" id="KW-0067">ATP-binding</keyword>
<dbReference type="InterPro" id="IPR002197">
    <property type="entry name" value="HTH_Fis"/>
</dbReference>
<dbReference type="Gene3D" id="1.10.8.60">
    <property type="match status" value="1"/>
</dbReference>
<dbReference type="FunFam" id="3.40.50.300:FF:000006">
    <property type="entry name" value="DNA-binding transcriptional regulator NtrC"/>
    <property type="match status" value="1"/>
</dbReference>
<dbReference type="EMBL" id="FUZF01000005">
    <property type="protein sequence ID" value="SKB65663.1"/>
    <property type="molecule type" value="Genomic_DNA"/>
</dbReference>
<dbReference type="Gene3D" id="1.10.10.60">
    <property type="entry name" value="Homeodomain-like"/>
    <property type="match status" value="1"/>
</dbReference>